<sequence>MHGHAESRRLYCASCKLDVGGNYRLCGAWNSLQTNRSYFRPASLATADRMDVDSVCRYRGWCVGTPLLGRTCCPRESERCQDSRHDRTARLDTESQYSRVPRHSGDRVMRCALGPPLKLFGTLFVVPAAATKQSVSKLSADERSVLPALLSEWPRVWTLQPRCKVCCPASPKGRQRRKTARSSGNYIR</sequence>
<evidence type="ECO:0000313" key="1">
    <source>
        <dbReference type="EMBL" id="ETV90111.1"/>
    </source>
</evidence>
<accession>A0A024T906</accession>
<dbReference type="EMBL" id="KI914101">
    <property type="protein sequence ID" value="ETV90111.1"/>
    <property type="molecule type" value="Genomic_DNA"/>
</dbReference>
<dbReference type="AlphaFoldDB" id="A0A024T906"/>
<dbReference type="GeneID" id="20092105"/>
<name>A0A024T906_9STRA</name>
<dbReference type="RefSeq" id="XP_008881255.1">
    <property type="nucleotide sequence ID" value="XM_008883033.1"/>
</dbReference>
<protein>
    <submittedName>
        <fullName evidence="1">Uncharacterized protein</fullName>
    </submittedName>
</protein>
<organism evidence="1">
    <name type="scientific">Aphanomyces invadans</name>
    <dbReference type="NCBI Taxonomy" id="157072"/>
    <lineage>
        <taxon>Eukaryota</taxon>
        <taxon>Sar</taxon>
        <taxon>Stramenopiles</taxon>
        <taxon>Oomycota</taxon>
        <taxon>Saprolegniomycetes</taxon>
        <taxon>Saprolegniales</taxon>
        <taxon>Verrucalvaceae</taxon>
        <taxon>Aphanomyces</taxon>
    </lineage>
</organism>
<reference evidence="1" key="1">
    <citation type="submission" date="2013-12" db="EMBL/GenBank/DDBJ databases">
        <title>The Genome Sequence of Aphanomyces invadans NJM9701.</title>
        <authorList>
            <consortium name="The Broad Institute Genomics Platform"/>
            <person name="Russ C."/>
            <person name="Tyler B."/>
            <person name="van West P."/>
            <person name="Dieguez-Uribeondo J."/>
            <person name="Young S.K."/>
            <person name="Zeng Q."/>
            <person name="Gargeya S."/>
            <person name="Fitzgerald M."/>
            <person name="Abouelleil A."/>
            <person name="Alvarado L."/>
            <person name="Chapman S.B."/>
            <person name="Gainer-Dewar J."/>
            <person name="Goldberg J."/>
            <person name="Griggs A."/>
            <person name="Gujja S."/>
            <person name="Hansen M."/>
            <person name="Howarth C."/>
            <person name="Imamovic A."/>
            <person name="Ireland A."/>
            <person name="Larimer J."/>
            <person name="McCowan C."/>
            <person name="Murphy C."/>
            <person name="Pearson M."/>
            <person name="Poon T.W."/>
            <person name="Priest M."/>
            <person name="Roberts A."/>
            <person name="Saif S."/>
            <person name="Shea T."/>
            <person name="Sykes S."/>
            <person name="Wortman J."/>
            <person name="Nusbaum C."/>
            <person name="Birren B."/>
        </authorList>
    </citation>
    <scope>NUCLEOTIDE SEQUENCE [LARGE SCALE GENOMIC DNA]</scope>
    <source>
        <strain evidence="1">NJM9701</strain>
    </source>
</reference>
<proteinExistence type="predicted"/>
<gene>
    <name evidence="1" type="ORF">H310_15055</name>
</gene>
<dbReference type="VEuPathDB" id="FungiDB:H310_15055"/>